<dbReference type="OrthoDB" id="5419315at2759"/>
<proteinExistence type="inferred from homology"/>
<evidence type="ECO:0000313" key="5">
    <source>
        <dbReference type="Proteomes" id="UP000813444"/>
    </source>
</evidence>
<protein>
    <submittedName>
        <fullName evidence="4">Class-III aminotransferase</fullName>
    </submittedName>
</protein>
<dbReference type="PANTHER" id="PTHR43094:SF1">
    <property type="entry name" value="AMINOTRANSFERASE CLASS-III"/>
    <property type="match status" value="1"/>
</dbReference>
<dbReference type="InterPro" id="IPR005814">
    <property type="entry name" value="Aminotrans_3"/>
</dbReference>
<accession>A0A8K0WVV3</accession>
<dbReference type="InterPro" id="IPR015424">
    <property type="entry name" value="PyrdxlP-dep_Trfase"/>
</dbReference>
<evidence type="ECO:0000313" key="4">
    <source>
        <dbReference type="EMBL" id="KAH7325832.1"/>
    </source>
</evidence>
<keyword evidence="4" id="KW-0032">Aminotransferase</keyword>
<gene>
    <name evidence="4" type="ORF">B0I35DRAFT_405173</name>
</gene>
<evidence type="ECO:0000256" key="3">
    <source>
        <dbReference type="RuleBase" id="RU003560"/>
    </source>
</evidence>
<dbReference type="GO" id="GO:0008483">
    <property type="term" value="F:transaminase activity"/>
    <property type="evidence" value="ECO:0007669"/>
    <property type="project" value="UniProtKB-KW"/>
</dbReference>
<comment type="similarity">
    <text evidence="1 3">Belongs to the class-III pyridoxal-phosphate-dependent aminotransferase family.</text>
</comment>
<dbReference type="SUPFAM" id="SSF53383">
    <property type="entry name" value="PLP-dependent transferases"/>
    <property type="match status" value="1"/>
</dbReference>
<evidence type="ECO:0000256" key="2">
    <source>
        <dbReference type="ARBA" id="ARBA00022898"/>
    </source>
</evidence>
<dbReference type="InterPro" id="IPR015421">
    <property type="entry name" value="PyrdxlP-dep_Trfase_major"/>
</dbReference>
<reference evidence="4" key="1">
    <citation type="journal article" date="2021" name="Nat. Commun.">
        <title>Genetic determinants of endophytism in the Arabidopsis root mycobiome.</title>
        <authorList>
            <person name="Mesny F."/>
            <person name="Miyauchi S."/>
            <person name="Thiergart T."/>
            <person name="Pickel B."/>
            <person name="Atanasova L."/>
            <person name="Karlsson M."/>
            <person name="Huettel B."/>
            <person name="Barry K.W."/>
            <person name="Haridas S."/>
            <person name="Chen C."/>
            <person name="Bauer D."/>
            <person name="Andreopoulos W."/>
            <person name="Pangilinan J."/>
            <person name="LaButti K."/>
            <person name="Riley R."/>
            <person name="Lipzen A."/>
            <person name="Clum A."/>
            <person name="Drula E."/>
            <person name="Henrissat B."/>
            <person name="Kohler A."/>
            <person name="Grigoriev I.V."/>
            <person name="Martin F.M."/>
            <person name="Hacquard S."/>
        </authorList>
    </citation>
    <scope>NUCLEOTIDE SEQUENCE</scope>
    <source>
        <strain evidence="4">MPI-CAGE-CH-0235</strain>
    </source>
</reference>
<keyword evidence="2 3" id="KW-0663">Pyridoxal phosphate</keyword>
<dbReference type="InterPro" id="IPR015422">
    <property type="entry name" value="PyrdxlP-dep_Trfase_small"/>
</dbReference>
<evidence type="ECO:0000256" key="1">
    <source>
        <dbReference type="ARBA" id="ARBA00008954"/>
    </source>
</evidence>
<dbReference type="CDD" id="cd00610">
    <property type="entry name" value="OAT_like"/>
    <property type="match status" value="1"/>
</dbReference>
<dbReference type="PIRSF" id="PIRSF000521">
    <property type="entry name" value="Transaminase_4ab_Lys_Orn"/>
    <property type="match status" value="1"/>
</dbReference>
<dbReference type="Gene3D" id="3.40.640.10">
    <property type="entry name" value="Type I PLP-dependent aspartate aminotransferase-like (Major domain)"/>
    <property type="match status" value="1"/>
</dbReference>
<dbReference type="Gene3D" id="3.90.1150.10">
    <property type="entry name" value="Aspartate Aminotransferase, domain 1"/>
    <property type="match status" value="1"/>
</dbReference>
<dbReference type="EMBL" id="JAGPNK010000002">
    <property type="protein sequence ID" value="KAH7325832.1"/>
    <property type="molecule type" value="Genomic_DNA"/>
</dbReference>
<dbReference type="PANTHER" id="PTHR43094">
    <property type="entry name" value="AMINOTRANSFERASE"/>
    <property type="match status" value="1"/>
</dbReference>
<dbReference type="GO" id="GO:0005829">
    <property type="term" value="C:cytosol"/>
    <property type="evidence" value="ECO:0007669"/>
    <property type="project" value="TreeGrafter"/>
</dbReference>
<dbReference type="AlphaFoldDB" id="A0A8K0WVV3"/>
<dbReference type="GO" id="GO:0030170">
    <property type="term" value="F:pyridoxal phosphate binding"/>
    <property type="evidence" value="ECO:0007669"/>
    <property type="project" value="InterPro"/>
</dbReference>
<keyword evidence="5" id="KW-1185">Reference proteome</keyword>
<name>A0A8K0WVV3_9HYPO</name>
<organism evidence="4 5">
    <name type="scientific">Stachybotrys elegans</name>
    <dbReference type="NCBI Taxonomy" id="80388"/>
    <lineage>
        <taxon>Eukaryota</taxon>
        <taxon>Fungi</taxon>
        <taxon>Dikarya</taxon>
        <taxon>Ascomycota</taxon>
        <taxon>Pezizomycotina</taxon>
        <taxon>Sordariomycetes</taxon>
        <taxon>Hypocreomycetidae</taxon>
        <taxon>Hypocreales</taxon>
        <taxon>Stachybotryaceae</taxon>
        <taxon>Stachybotrys</taxon>
    </lineage>
</organism>
<dbReference type="Pfam" id="PF00202">
    <property type="entry name" value="Aminotran_3"/>
    <property type="match status" value="1"/>
</dbReference>
<sequence>MNDSAIFHRSLQKTYPTAVGGKGVFLTTADGKRILDGTSGAAVSCLGHGNEEVIEAIVSQTRQLAWAHTAFFTSDPAEELARLLVDSSEGAFSKAVFLCSGSEAVESAIKMARQYHVYKGDAQRVNFIGRVHSYHGNTLGALSAGYHPGRRATVQPILSPAFHHVGRCLYDVDGAGLSEEAYEDGLIAEFEDKMRELGPDTVAAVIVEPVVGSTLGSAPATKTYLPRLKALCRQHGALLICDEVMCGLGRTGSYHAWQGLGGEPPDLQTVAKGLGGGYLPLSAVLMGPEVCSVFDEFSRGPERFVNGHTAMSHPTSCAGALAVQRIIHREGLVAQVQQRGQLLAQKLGEAVAGGGEVGGGECRVRGRGLFQTVDFGEAAEPMAEEVAGEAFARGLAAYPVGARDALLFAPPFVISDEEIGMLADVVRESVAAVRERRAKKAAGQQRTPYVIANAAARDPSLEDDWKHPASQP</sequence>
<comment type="caution">
    <text evidence="4">The sequence shown here is derived from an EMBL/GenBank/DDBJ whole genome shotgun (WGS) entry which is preliminary data.</text>
</comment>
<keyword evidence="4" id="KW-0808">Transferase</keyword>
<dbReference type="Proteomes" id="UP000813444">
    <property type="component" value="Unassembled WGS sequence"/>
</dbReference>